<protein>
    <recommendedName>
        <fullName evidence="3">Cohesin domain-containing protein</fullName>
    </recommendedName>
</protein>
<reference evidence="4 5" key="1">
    <citation type="journal article" date="2015" name="Environ. Microbiol.">
        <title>Methane oxidation coupled to nitrate reduction under hypoxia by the Gammaproteobacterium Methylomonas denitrificans, sp. nov. type strain FJG1.</title>
        <authorList>
            <person name="Kits K.D."/>
            <person name="Klotz M.G."/>
            <person name="Stein L.Y."/>
        </authorList>
    </citation>
    <scope>NUCLEOTIDE SEQUENCE [LARGE SCALE GENOMIC DNA]</scope>
    <source>
        <strain evidence="4 5">FJG1</strain>
    </source>
</reference>
<keyword evidence="5" id="KW-1185">Reference proteome</keyword>
<feature type="domain" description="Cohesin" evidence="3">
    <location>
        <begin position="39"/>
        <end position="134"/>
    </location>
</feature>
<name>A0A140E6K1_9GAMM</name>
<dbReference type="OrthoDB" id="5574331at2"/>
<dbReference type="Proteomes" id="UP000030512">
    <property type="component" value="Chromosome"/>
</dbReference>
<dbReference type="InterPro" id="IPR002102">
    <property type="entry name" value="Cohesin_dom"/>
</dbReference>
<evidence type="ECO:0000313" key="4">
    <source>
        <dbReference type="EMBL" id="AMK79025.1"/>
    </source>
</evidence>
<feature type="signal peptide" evidence="2">
    <location>
        <begin position="1"/>
        <end position="23"/>
    </location>
</feature>
<proteinExistence type="predicted"/>
<keyword evidence="1" id="KW-1133">Transmembrane helix</keyword>
<dbReference type="Gene3D" id="2.60.40.680">
    <property type="match status" value="1"/>
</dbReference>
<keyword evidence="2" id="KW-0732">Signal</keyword>
<accession>A0A140E6K1</accession>
<keyword evidence="1" id="KW-0472">Membrane</keyword>
<dbReference type="EMBL" id="CP014476">
    <property type="protein sequence ID" value="AMK79025.1"/>
    <property type="molecule type" value="Genomic_DNA"/>
</dbReference>
<dbReference type="GO" id="GO:0000272">
    <property type="term" value="P:polysaccharide catabolic process"/>
    <property type="evidence" value="ECO:0007669"/>
    <property type="project" value="InterPro"/>
</dbReference>
<keyword evidence="1" id="KW-0812">Transmembrane</keyword>
<gene>
    <name evidence="4" type="ORF">JT25_021495</name>
</gene>
<dbReference type="CDD" id="cd08547">
    <property type="entry name" value="Type_II_cohesin"/>
    <property type="match status" value="1"/>
</dbReference>
<evidence type="ECO:0000256" key="1">
    <source>
        <dbReference type="SAM" id="Phobius"/>
    </source>
</evidence>
<feature type="chain" id="PRO_5007807387" description="Cohesin domain-containing protein" evidence="2">
    <location>
        <begin position="24"/>
        <end position="198"/>
    </location>
</feature>
<dbReference type="STRING" id="1538553.JT25_021495"/>
<dbReference type="KEGG" id="mdn:JT25_021495"/>
<evidence type="ECO:0000259" key="3">
    <source>
        <dbReference type="Pfam" id="PF00963"/>
    </source>
</evidence>
<dbReference type="Pfam" id="PF00963">
    <property type="entry name" value="Cohesin"/>
    <property type="match status" value="1"/>
</dbReference>
<evidence type="ECO:0000313" key="5">
    <source>
        <dbReference type="Proteomes" id="UP000030512"/>
    </source>
</evidence>
<organism evidence="4 5">
    <name type="scientific">Methylomonas denitrificans</name>
    <dbReference type="NCBI Taxonomy" id="1538553"/>
    <lineage>
        <taxon>Bacteria</taxon>
        <taxon>Pseudomonadati</taxon>
        <taxon>Pseudomonadota</taxon>
        <taxon>Gammaproteobacteria</taxon>
        <taxon>Methylococcales</taxon>
        <taxon>Methylococcaceae</taxon>
        <taxon>Methylomonas</taxon>
    </lineage>
</organism>
<dbReference type="SUPFAM" id="SSF49384">
    <property type="entry name" value="Carbohydrate-binding domain"/>
    <property type="match status" value="1"/>
</dbReference>
<dbReference type="AlphaFoldDB" id="A0A140E6K1"/>
<evidence type="ECO:0000256" key="2">
    <source>
        <dbReference type="SAM" id="SignalP"/>
    </source>
</evidence>
<sequence>MNKQTFAKLVLFGLAGCFSTVQAANLSIQLPNNSNLYTTTVGSFFDAKIYVDTLPDFAGFDINLTYNNANLSAVSLTSASIFGAANTETFANEITPGNIHLAEAIAGTSALVSGLQITNPTLLGTVRFKALKTDLNNLINFSNPAPEMYTFDNTPFGFSMLGANVTINAAPVPLPASIFLFVPGLLAVFGKRRSKVTV</sequence>
<feature type="transmembrane region" description="Helical" evidence="1">
    <location>
        <begin position="172"/>
        <end position="190"/>
    </location>
</feature>
<dbReference type="InterPro" id="IPR008965">
    <property type="entry name" value="CBM2/CBM3_carb-bd_dom_sf"/>
</dbReference>
<dbReference type="RefSeq" id="WP_036277841.1">
    <property type="nucleotide sequence ID" value="NZ_CP014476.1"/>
</dbReference>
<dbReference type="GO" id="GO:0030246">
    <property type="term" value="F:carbohydrate binding"/>
    <property type="evidence" value="ECO:0007669"/>
    <property type="project" value="InterPro"/>
</dbReference>